<feature type="chain" id="PRO_5015120634" description="CB069 protein" evidence="1">
    <location>
        <begin position="24"/>
        <end position="403"/>
    </location>
</feature>
<dbReference type="AlphaFoldDB" id="A0A2P4SGA9"/>
<dbReference type="EMBL" id="PPHD01051668">
    <property type="protein sequence ID" value="POI23116.1"/>
    <property type="molecule type" value="Genomic_DNA"/>
</dbReference>
<accession>A0A2P4SGA9</accession>
<comment type="caution">
    <text evidence="2">The sequence shown here is derived from an EMBL/GenBank/DDBJ whole genome shotgun (WGS) entry which is preliminary data.</text>
</comment>
<organism evidence="2 3">
    <name type="scientific">Bambusicola thoracicus</name>
    <name type="common">Chinese bamboo-partridge</name>
    <name type="synonym">Perdix thoracica</name>
    <dbReference type="NCBI Taxonomy" id="9083"/>
    <lineage>
        <taxon>Eukaryota</taxon>
        <taxon>Metazoa</taxon>
        <taxon>Chordata</taxon>
        <taxon>Craniata</taxon>
        <taxon>Vertebrata</taxon>
        <taxon>Euteleostomi</taxon>
        <taxon>Archelosauria</taxon>
        <taxon>Archosauria</taxon>
        <taxon>Dinosauria</taxon>
        <taxon>Saurischia</taxon>
        <taxon>Theropoda</taxon>
        <taxon>Coelurosauria</taxon>
        <taxon>Aves</taxon>
        <taxon>Neognathae</taxon>
        <taxon>Galloanserae</taxon>
        <taxon>Galliformes</taxon>
        <taxon>Phasianidae</taxon>
        <taxon>Perdicinae</taxon>
        <taxon>Bambusicola</taxon>
    </lineage>
</organism>
<evidence type="ECO:0008006" key="4">
    <source>
        <dbReference type="Google" id="ProtNLM"/>
    </source>
</evidence>
<protein>
    <recommendedName>
        <fullName evidence="4">CB069 protein</fullName>
    </recommendedName>
</protein>
<keyword evidence="3" id="KW-1185">Reference proteome</keyword>
<evidence type="ECO:0000256" key="1">
    <source>
        <dbReference type="SAM" id="SignalP"/>
    </source>
</evidence>
<dbReference type="OrthoDB" id="419333at2759"/>
<dbReference type="Proteomes" id="UP000237246">
    <property type="component" value="Unassembled WGS sequence"/>
</dbReference>
<keyword evidence="1" id="KW-0732">Signal</keyword>
<dbReference type="Pfam" id="PF10561">
    <property type="entry name" value="C2orf69"/>
    <property type="match status" value="1"/>
</dbReference>
<feature type="signal peptide" evidence="1">
    <location>
        <begin position="1"/>
        <end position="23"/>
    </location>
</feature>
<dbReference type="PANTHER" id="PTHR31296:SF1">
    <property type="entry name" value="MITOCHONDRIAL PROTEIN C2ORF69"/>
    <property type="match status" value="1"/>
</dbReference>
<evidence type="ECO:0000313" key="2">
    <source>
        <dbReference type="EMBL" id="POI23116.1"/>
    </source>
</evidence>
<dbReference type="InterPro" id="IPR018881">
    <property type="entry name" value="C2orf69_mit"/>
</dbReference>
<name>A0A2P4SGA9_BAMTH</name>
<proteinExistence type="predicted"/>
<sequence>MSGRCRAGAASLLWGLIGPSVLGLGGSMSLCGTPAACAAGPASSGGGGGGGFSSARLSPPWLRLPEVVGAEPQRANDLLLLLPPAPRGPAPPQHHVVYFPGDVQMELSCFFSVVMHLFYFLIFQNYYDIMSCHPENFQWEHWSFENVATILAHRFPNSFIWIVKCSRMHLHKFSCYDNFVASNMFGAPEHSTDFGAFKHLHALLVNAFRLSQNILQSQKSTHGFGKDAKVSARKSELQSVPTANGCSSTEREKDCECSNNSAVNFVIPSAVGAVSFTLIGFSKGCVVLNQLLYELKEAKKDKNTDAFLKNIKAIYWLDGGHSGGSNTWVTYPEVLKELAQTGIEVHSHVTPYQVFDTMRSWIGREHEKFVQILEEFGVEINDQLHFADEVPSLDNHFRVHEVF</sequence>
<reference evidence="2 3" key="1">
    <citation type="submission" date="2018-01" db="EMBL/GenBank/DDBJ databases">
        <title>Comparison of the Chinese Bamboo Partridge and Red Junglefowl genome sequences highlights the importance of demography in genome evolution.</title>
        <authorList>
            <person name="Tiley G.P."/>
            <person name="Kimball R.T."/>
            <person name="Braun E.L."/>
            <person name="Burleigh J.G."/>
        </authorList>
    </citation>
    <scope>NUCLEOTIDE SEQUENCE [LARGE SCALE GENOMIC DNA]</scope>
    <source>
        <strain evidence="2">RTK389</strain>
        <tissue evidence="2">Blood</tissue>
    </source>
</reference>
<gene>
    <name evidence="2" type="ORF">CIB84_013137</name>
</gene>
<dbReference type="PANTHER" id="PTHR31296">
    <property type="entry name" value="UPF0565 PROTEIN C2ORF69"/>
    <property type="match status" value="1"/>
</dbReference>
<dbReference type="GO" id="GO:0005739">
    <property type="term" value="C:mitochondrion"/>
    <property type="evidence" value="ECO:0007669"/>
    <property type="project" value="TreeGrafter"/>
</dbReference>
<evidence type="ECO:0000313" key="3">
    <source>
        <dbReference type="Proteomes" id="UP000237246"/>
    </source>
</evidence>